<dbReference type="AlphaFoldDB" id="A0A3N4KZH0"/>
<keyword evidence="3 6" id="KW-0812">Transmembrane</keyword>
<reference evidence="8 9" key="1">
    <citation type="journal article" date="2018" name="Nat. Ecol. Evol.">
        <title>Pezizomycetes genomes reveal the molecular basis of ectomycorrhizal truffle lifestyle.</title>
        <authorList>
            <person name="Murat C."/>
            <person name="Payen T."/>
            <person name="Noel B."/>
            <person name="Kuo A."/>
            <person name="Morin E."/>
            <person name="Chen J."/>
            <person name="Kohler A."/>
            <person name="Krizsan K."/>
            <person name="Balestrini R."/>
            <person name="Da Silva C."/>
            <person name="Montanini B."/>
            <person name="Hainaut M."/>
            <person name="Levati E."/>
            <person name="Barry K.W."/>
            <person name="Belfiori B."/>
            <person name="Cichocki N."/>
            <person name="Clum A."/>
            <person name="Dockter R.B."/>
            <person name="Fauchery L."/>
            <person name="Guy J."/>
            <person name="Iotti M."/>
            <person name="Le Tacon F."/>
            <person name="Lindquist E.A."/>
            <person name="Lipzen A."/>
            <person name="Malagnac F."/>
            <person name="Mello A."/>
            <person name="Molinier V."/>
            <person name="Miyauchi S."/>
            <person name="Poulain J."/>
            <person name="Riccioni C."/>
            <person name="Rubini A."/>
            <person name="Sitrit Y."/>
            <person name="Splivallo R."/>
            <person name="Traeger S."/>
            <person name="Wang M."/>
            <person name="Zifcakova L."/>
            <person name="Wipf D."/>
            <person name="Zambonelli A."/>
            <person name="Paolocci F."/>
            <person name="Nowrousian M."/>
            <person name="Ottonello S."/>
            <person name="Baldrian P."/>
            <person name="Spatafora J.W."/>
            <person name="Henrissat B."/>
            <person name="Nagy L.G."/>
            <person name="Aury J.M."/>
            <person name="Wincker P."/>
            <person name="Grigoriev I.V."/>
            <person name="Bonfante P."/>
            <person name="Martin F.M."/>
        </authorList>
    </citation>
    <scope>NUCLEOTIDE SEQUENCE [LARGE SCALE GENOMIC DNA]</scope>
    <source>
        <strain evidence="8 9">CCBAS932</strain>
    </source>
</reference>
<dbReference type="Proteomes" id="UP000277580">
    <property type="component" value="Unassembled WGS sequence"/>
</dbReference>
<feature type="transmembrane region" description="Helical" evidence="6">
    <location>
        <begin position="128"/>
        <end position="151"/>
    </location>
</feature>
<proteinExistence type="inferred from homology"/>
<dbReference type="InParanoid" id="A0A3N4KZH0"/>
<feature type="transmembrane region" description="Helical" evidence="6">
    <location>
        <begin position="363"/>
        <end position="387"/>
    </location>
</feature>
<evidence type="ECO:0000256" key="3">
    <source>
        <dbReference type="ARBA" id="ARBA00022692"/>
    </source>
</evidence>
<evidence type="ECO:0000256" key="5">
    <source>
        <dbReference type="ARBA" id="ARBA00023136"/>
    </source>
</evidence>
<dbReference type="GO" id="GO:0016020">
    <property type="term" value="C:membrane"/>
    <property type="evidence" value="ECO:0007669"/>
    <property type="project" value="UniProtKB-SubCell"/>
</dbReference>
<dbReference type="PANTHER" id="PTHR22950:SF668">
    <property type="entry name" value="AMINO ACID TRANSPORTER (EUROFUNG)"/>
    <property type="match status" value="1"/>
</dbReference>
<keyword evidence="9" id="KW-1185">Reference proteome</keyword>
<organism evidence="8 9">
    <name type="scientific">Morchella conica CCBAS932</name>
    <dbReference type="NCBI Taxonomy" id="1392247"/>
    <lineage>
        <taxon>Eukaryota</taxon>
        <taxon>Fungi</taxon>
        <taxon>Dikarya</taxon>
        <taxon>Ascomycota</taxon>
        <taxon>Pezizomycotina</taxon>
        <taxon>Pezizomycetes</taxon>
        <taxon>Pezizales</taxon>
        <taxon>Morchellaceae</taxon>
        <taxon>Morchella</taxon>
    </lineage>
</organism>
<dbReference type="InterPro" id="IPR013057">
    <property type="entry name" value="AA_transpt_TM"/>
</dbReference>
<feature type="transmembrane region" description="Helical" evidence="6">
    <location>
        <begin position="399"/>
        <end position="422"/>
    </location>
</feature>
<evidence type="ECO:0000256" key="1">
    <source>
        <dbReference type="ARBA" id="ARBA00004141"/>
    </source>
</evidence>
<gene>
    <name evidence="8" type="ORF">P167DRAFT_552504</name>
</gene>
<evidence type="ECO:0000256" key="4">
    <source>
        <dbReference type="ARBA" id="ARBA00022989"/>
    </source>
</evidence>
<keyword evidence="5 6" id="KW-0472">Membrane</keyword>
<comment type="subcellular location">
    <subcellularLocation>
        <location evidence="1">Membrane</location>
        <topology evidence="1">Multi-pass membrane protein</topology>
    </subcellularLocation>
</comment>
<evidence type="ECO:0000256" key="6">
    <source>
        <dbReference type="SAM" id="Phobius"/>
    </source>
</evidence>
<protein>
    <submittedName>
        <fullName evidence="8">Amino acid transporter</fullName>
    </submittedName>
</protein>
<dbReference type="PANTHER" id="PTHR22950">
    <property type="entry name" value="AMINO ACID TRANSPORTER"/>
    <property type="match status" value="1"/>
</dbReference>
<feature type="transmembrane region" description="Helical" evidence="6">
    <location>
        <begin position="333"/>
        <end position="357"/>
    </location>
</feature>
<feature type="transmembrane region" description="Helical" evidence="6">
    <location>
        <begin position="51"/>
        <end position="70"/>
    </location>
</feature>
<dbReference type="FunFam" id="1.20.1740.10:FF:000039">
    <property type="entry name" value="Neutral amino acid transporter (Eurofung)"/>
    <property type="match status" value="1"/>
</dbReference>
<dbReference type="Pfam" id="PF01490">
    <property type="entry name" value="Aa_trans"/>
    <property type="match status" value="1"/>
</dbReference>
<dbReference type="STRING" id="1392247.A0A3N4KZH0"/>
<feature type="transmembrane region" description="Helical" evidence="6">
    <location>
        <begin position="185"/>
        <end position="209"/>
    </location>
</feature>
<feature type="transmembrane region" description="Helical" evidence="6">
    <location>
        <begin position="157"/>
        <end position="178"/>
    </location>
</feature>
<feature type="transmembrane region" description="Helical" evidence="6">
    <location>
        <begin position="215"/>
        <end position="239"/>
    </location>
</feature>
<keyword evidence="4 6" id="KW-1133">Transmembrane helix</keyword>
<evidence type="ECO:0000313" key="9">
    <source>
        <dbReference type="Proteomes" id="UP000277580"/>
    </source>
</evidence>
<name>A0A3N4KZH0_9PEZI</name>
<dbReference type="OrthoDB" id="294730at2759"/>
<comment type="similarity">
    <text evidence="2">Belongs to the amino acid/polyamine transporter 2 family.</text>
</comment>
<accession>A0A3N4KZH0</accession>
<evidence type="ECO:0000313" key="8">
    <source>
        <dbReference type="EMBL" id="RPB14652.1"/>
    </source>
</evidence>
<evidence type="ECO:0000256" key="2">
    <source>
        <dbReference type="ARBA" id="ARBA00008066"/>
    </source>
</evidence>
<sequence length="443" mass="48129">MVDSDKIEVGAGDDYLELGQRQAGSARMTPEDRDPFGNEGGNDIKFKTMTWWQTAMIMIAETISLGILSLPSVLKAVGLVPGCILIIGLGIIATYTGYVLGQFKLRYPQVHTFAEAGEIIMGGFGRELFATAQVLFLVFVMGSHILTFSIMLNVVTGHGACTIVFTICGFLISLICTFPRTMKSVSYLSIGSFASILGAVFITMIGVGVSDGTPFYLAFGAVSNIIFAYAGHLAFFSFISEMKDPRDYPKALCALQISDTILYLTAAVVIYRYTGEDVTSPALSSSTKLLEKIAYGIAIPTIVIAGVINGHVAAKYIYVRIFRGSDHLGSRSWYATFVWLGIITVLWVVAWIIASAVPIFNNLLGLISALFVSWFTYGVSGWFWIHMNRGKLFLNKKKTFLTIVNVAIMFMGGTIMVCGLYASGKAIHDDQSGKPFSCADNSV</sequence>
<feature type="transmembrane region" description="Helical" evidence="6">
    <location>
        <begin position="293"/>
        <end position="312"/>
    </location>
</feature>
<feature type="transmembrane region" description="Helical" evidence="6">
    <location>
        <begin position="251"/>
        <end position="273"/>
    </location>
</feature>
<feature type="domain" description="Amino acid transporter transmembrane" evidence="7">
    <location>
        <begin position="48"/>
        <end position="422"/>
    </location>
</feature>
<dbReference type="GO" id="GO:0015179">
    <property type="term" value="F:L-amino acid transmembrane transporter activity"/>
    <property type="evidence" value="ECO:0007669"/>
    <property type="project" value="TreeGrafter"/>
</dbReference>
<dbReference type="EMBL" id="ML119117">
    <property type="protein sequence ID" value="RPB14652.1"/>
    <property type="molecule type" value="Genomic_DNA"/>
</dbReference>
<feature type="transmembrane region" description="Helical" evidence="6">
    <location>
        <begin position="76"/>
        <end position="100"/>
    </location>
</feature>
<evidence type="ECO:0000259" key="7">
    <source>
        <dbReference type="Pfam" id="PF01490"/>
    </source>
</evidence>